<dbReference type="STRING" id="1267423.SAMN05216290_1308"/>
<dbReference type="GO" id="GO:0016757">
    <property type="term" value="F:glycosyltransferase activity"/>
    <property type="evidence" value="ECO:0007669"/>
    <property type="project" value="InterPro"/>
</dbReference>
<keyword evidence="3" id="KW-0808">Transferase</keyword>
<dbReference type="InterPro" id="IPR001296">
    <property type="entry name" value="Glyco_trans_1"/>
</dbReference>
<gene>
    <name evidence="3" type="ORF">SAMN05216290_1308</name>
</gene>
<feature type="domain" description="Glycosyl transferase family 1" evidence="1">
    <location>
        <begin position="180"/>
        <end position="293"/>
    </location>
</feature>
<reference evidence="4" key="1">
    <citation type="submission" date="2016-10" db="EMBL/GenBank/DDBJ databases">
        <authorList>
            <person name="Varghese N."/>
            <person name="Submissions S."/>
        </authorList>
    </citation>
    <scope>NUCLEOTIDE SEQUENCE [LARGE SCALE GENOMIC DNA]</scope>
    <source>
        <strain evidence="4">CGMCC 1.12402</strain>
    </source>
</reference>
<dbReference type="Pfam" id="PF00534">
    <property type="entry name" value="Glycos_transf_1"/>
    <property type="match status" value="1"/>
</dbReference>
<dbReference type="SUPFAM" id="SSF53756">
    <property type="entry name" value="UDP-Glycosyltransferase/glycogen phosphorylase"/>
    <property type="match status" value="1"/>
</dbReference>
<evidence type="ECO:0000313" key="3">
    <source>
        <dbReference type="EMBL" id="SEW02415.1"/>
    </source>
</evidence>
<dbReference type="EMBL" id="FOIR01000001">
    <property type="protein sequence ID" value="SEW02415.1"/>
    <property type="molecule type" value="Genomic_DNA"/>
</dbReference>
<accession>A0A1I0NM50</accession>
<proteinExistence type="predicted"/>
<dbReference type="Proteomes" id="UP000199437">
    <property type="component" value="Unassembled WGS sequence"/>
</dbReference>
<evidence type="ECO:0000259" key="2">
    <source>
        <dbReference type="Pfam" id="PF13477"/>
    </source>
</evidence>
<organism evidence="3 4">
    <name type="scientific">Roseivirga pacifica</name>
    <dbReference type="NCBI Taxonomy" id="1267423"/>
    <lineage>
        <taxon>Bacteria</taxon>
        <taxon>Pseudomonadati</taxon>
        <taxon>Bacteroidota</taxon>
        <taxon>Cytophagia</taxon>
        <taxon>Cytophagales</taxon>
        <taxon>Roseivirgaceae</taxon>
        <taxon>Roseivirga</taxon>
    </lineage>
</organism>
<evidence type="ECO:0000259" key="1">
    <source>
        <dbReference type="Pfam" id="PF00534"/>
    </source>
</evidence>
<keyword evidence="4" id="KW-1185">Reference proteome</keyword>
<dbReference type="InterPro" id="IPR028098">
    <property type="entry name" value="Glyco_trans_4-like_N"/>
</dbReference>
<protein>
    <submittedName>
        <fullName evidence="3">Glycosyltransferase involved in cell wall bisynthesis</fullName>
    </submittedName>
</protein>
<dbReference type="PANTHER" id="PTHR12526">
    <property type="entry name" value="GLYCOSYLTRANSFERASE"/>
    <property type="match status" value="1"/>
</dbReference>
<name>A0A1I0NM50_9BACT</name>
<dbReference type="RefSeq" id="WP_090257704.1">
    <property type="nucleotide sequence ID" value="NZ_FOIR01000001.1"/>
</dbReference>
<feature type="domain" description="Glycosyltransferase subfamily 4-like N-terminal" evidence="2">
    <location>
        <begin position="26"/>
        <end position="136"/>
    </location>
</feature>
<dbReference type="GeneID" id="99986039"/>
<evidence type="ECO:0000313" key="4">
    <source>
        <dbReference type="Proteomes" id="UP000199437"/>
    </source>
</evidence>
<dbReference type="Gene3D" id="3.40.50.2000">
    <property type="entry name" value="Glycogen Phosphorylase B"/>
    <property type="match status" value="2"/>
</dbReference>
<dbReference type="Pfam" id="PF13477">
    <property type="entry name" value="Glyco_trans_4_2"/>
    <property type="match status" value="1"/>
</dbReference>
<sequence length="349" mass="39653">MLKLLIITPGFALNEEDDICIPALQIYLKELTKTIRRIEVNVISFNYPYESKIYLWNGIEVVALGLKQNNKLLRFFHKLIAYPRILNLAKDFQPDLIHSFWLNQSAIIGNRLSKRLRIPHLCTAMGQDIAFSNTLDILKLRNTAYIAVSDFQRRFSKVPIDAVVHWGIPPSNQELTPCTRDIDILGVGWINKVKNYEAFIRIVARLIHIKPKTKVVITGDGSGKEKLEKLIRSLNLEDQITFTGLIKREEVLTYMRRSKVLLHTSSFESFGLVIAEALSEGMFTLSYNVGIAGKSPASHVAHNEDEMLDKAQKLLSSPLPNASLPYPVSSTVTEYVKIYEKMLNRSILT</sequence>
<dbReference type="OrthoDB" id="9811239at2"/>
<dbReference type="AlphaFoldDB" id="A0A1I0NM50"/>